<feature type="domain" description="AAA+ ATPase" evidence="6">
    <location>
        <begin position="252"/>
        <end position="389"/>
    </location>
</feature>
<proteinExistence type="inferred from homology"/>
<dbReference type="AlphaFoldDB" id="A0A5C6DPZ6"/>
<dbReference type="Proteomes" id="UP000315471">
    <property type="component" value="Unassembled WGS sequence"/>
</dbReference>
<dbReference type="InterPro" id="IPR027417">
    <property type="entry name" value="P-loop_NTPase"/>
</dbReference>
<gene>
    <name evidence="7" type="primary">ftsH_3</name>
    <name evidence="7" type="ORF">Q31b_47260</name>
</gene>
<evidence type="ECO:0000313" key="7">
    <source>
        <dbReference type="EMBL" id="TWU37937.1"/>
    </source>
</evidence>
<dbReference type="GO" id="GO:0006508">
    <property type="term" value="P:proteolysis"/>
    <property type="evidence" value="ECO:0007669"/>
    <property type="project" value="UniProtKB-KW"/>
</dbReference>
<evidence type="ECO:0000313" key="8">
    <source>
        <dbReference type="Proteomes" id="UP000315471"/>
    </source>
</evidence>
<evidence type="ECO:0000256" key="1">
    <source>
        <dbReference type="ARBA" id="ARBA00022741"/>
    </source>
</evidence>
<keyword evidence="2" id="KW-0067">ATP-binding</keyword>
<keyword evidence="7" id="KW-0482">Metalloprotease</keyword>
<evidence type="ECO:0000256" key="4">
    <source>
        <dbReference type="ARBA" id="ARBA00040480"/>
    </source>
</evidence>
<keyword evidence="7" id="KW-0645">Protease</keyword>
<dbReference type="SMART" id="SM00382">
    <property type="entry name" value="AAA"/>
    <property type="match status" value="1"/>
</dbReference>
<evidence type="ECO:0000259" key="6">
    <source>
        <dbReference type="SMART" id="SM00382"/>
    </source>
</evidence>
<dbReference type="SUPFAM" id="SSF52540">
    <property type="entry name" value="P-loop containing nucleoside triphosphate hydrolases"/>
    <property type="match status" value="1"/>
</dbReference>
<dbReference type="InterPro" id="IPR003593">
    <property type="entry name" value="AAA+_ATPase"/>
</dbReference>
<evidence type="ECO:0000256" key="3">
    <source>
        <dbReference type="ARBA" id="ARBA00038088"/>
    </source>
</evidence>
<feature type="region of interest" description="Disordered" evidence="5">
    <location>
        <begin position="470"/>
        <end position="497"/>
    </location>
</feature>
<dbReference type="GO" id="GO:0016887">
    <property type="term" value="F:ATP hydrolysis activity"/>
    <property type="evidence" value="ECO:0007669"/>
    <property type="project" value="InterPro"/>
</dbReference>
<dbReference type="GO" id="GO:0008237">
    <property type="term" value="F:metallopeptidase activity"/>
    <property type="evidence" value="ECO:0007669"/>
    <property type="project" value="UniProtKB-KW"/>
</dbReference>
<dbReference type="PANTHER" id="PTHR42960:SF1">
    <property type="entry name" value="YCF46 PROTEIN"/>
    <property type="match status" value="1"/>
</dbReference>
<dbReference type="Pfam" id="PF00004">
    <property type="entry name" value="AAA"/>
    <property type="match status" value="1"/>
</dbReference>
<dbReference type="RefSeq" id="WP_146601905.1">
    <property type="nucleotide sequence ID" value="NZ_SJPY01000007.1"/>
</dbReference>
<dbReference type="GO" id="GO:0005524">
    <property type="term" value="F:ATP binding"/>
    <property type="evidence" value="ECO:0007669"/>
    <property type="project" value="UniProtKB-KW"/>
</dbReference>
<comment type="similarity">
    <text evidence="3">Belongs to the AAA ATPase family. Highly divergent.</text>
</comment>
<dbReference type="InterPro" id="IPR052381">
    <property type="entry name" value="AAA_domain_protein"/>
</dbReference>
<keyword evidence="8" id="KW-1185">Reference proteome</keyword>
<protein>
    <recommendedName>
        <fullName evidence="4">Uncharacterized AAA domain-containing protein ycf46</fullName>
    </recommendedName>
</protein>
<organism evidence="7 8">
    <name type="scientific">Novipirellula aureliae</name>
    <dbReference type="NCBI Taxonomy" id="2527966"/>
    <lineage>
        <taxon>Bacteria</taxon>
        <taxon>Pseudomonadati</taxon>
        <taxon>Planctomycetota</taxon>
        <taxon>Planctomycetia</taxon>
        <taxon>Pirellulales</taxon>
        <taxon>Pirellulaceae</taxon>
        <taxon>Novipirellula</taxon>
    </lineage>
</organism>
<evidence type="ECO:0000256" key="5">
    <source>
        <dbReference type="SAM" id="MobiDB-lite"/>
    </source>
</evidence>
<sequence length="497" mass="54307">MSLNERLSELVRACFSGIWITTHEPHEAITEIANLCRQEQWQCASWNVASGLAVGGQDVPQDATDPLAALRAADAIGGDDQTKILILENFHRFLQSAEIVQAMVKQVLAGKQSRTILIVLAPVVQIPVELEKLMVVVDHELPDRQQLKKIAEEIAVEPGELPDAAELERVLDAAVGLTRIEAENAFSLSLIRESCLAPETLWQQKSQMLTKSGLLKLYRGTDNFSQLGGLDSLKRFTKRALLQPCRSNPLRRPRGVMLLSPPGCGKSAFCKALGKETGRPVLQLDVGCLMGSLVGSTEERTRRALAIADAMAPAILMVDEVEKAFAGSSNGGQNDGGVSSRMLGSFLGWLNDHETDVFVVCTSNNIRQLPPEFSRSERFDGVFFVDLPSREAKDSIWAMYLALFELDSTQRLPDDNDWSGAEIRACCRLAALLDMPVVQSAQNVVPVAVTSSESVDALRQWASGRCLDADRPGVYTASSPKTSNGKRRLARSRPSNN</sequence>
<dbReference type="EMBL" id="SJPY01000007">
    <property type="protein sequence ID" value="TWU37937.1"/>
    <property type="molecule type" value="Genomic_DNA"/>
</dbReference>
<comment type="caution">
    <text evidence="7">The sequence shown here is derived from an EMBL/GenBank/DDBJ whole genome shotgun (WGS) entry which is preliminary data.</text>
</comment>
<name>A0A5C6DPZ6_9BACT</name>
<dbReference type="Gene3D" id="3.40.50.300">
    <property type="entry name" value="P-loop containing nucleotide triphosphate hydrolases"/>
    <property type="match status" value="1"/>
</dbReference>
<accession>A0A5C6DPZ6</accession>
<evidence type="ECO:0000256" key="2">
    <source>
        <dbReference type="ARBA" id="ARBA00022840"/>
    </source>
</evidence>
<keyword evidence="1" id="KW-0547">Nucleotide-binding</keyword>
<reference evidence="7 8" key="1">
    <citation type="submission" date="2019-02" db="EMBL/GenBank/DDBJ databases">
        <title>Deep-cultivation of Planctomycetes and their phenomic and genomic characterization uncovers novel biology.</title>
        <authorList>
            <person name="Wiegand S."/>
            <person name="Jogler M."/>
            <person name="Boedeker C."/>
            <person name="Pinto D."/>
            <person name="Vollmers J."/>
            <person name="Rivas-Marin E."/>
            <person name="Kohn T."/>
            <person name="Peeters S.H."/>
            <person name="Heuer A."/>
            <person name="Rast P."/>
            <person name="Oberbeckmann S."/>
            <person name="Bunk B."/>
            <person name="Jeske O."/>
            <person name="Meyerdierks A."/>
            <person name="Storesund J.E."/>
            <person name="Kallscheuer N."/>
            <person name="Luecker S."/>
            <person name="Lage O.M."/>
            <person name="Pohl T."/>
            <person name="Merkel B.J."/>
            <person name="Hornburger P."/>
            <person name="Mueller R.-W."/>
            <person name="Bruemmer F."/>
            <person name="Labrenz M."/>
            <person name="Spormann A.M."/>
            <person name="Op Den Camp H."/>
            <person name="Overmann J."/>
            <person name="Amann R."/>
            <person name="Jetten M.S.M."/>
            <person name="Mascher T."/>
            <person name="Medema M.H."/>
            <person name="Devos D.P."/>
            <person name="Kaster A.-K."/>
            <person name="Ovreas L."/>
            <person name="Rohde M."/>
            <person name="Galperin M.Y."/>
            <person name="Jogler C."/>
        </authorList>
    </citation>
    <scope>NUCLEOTIDE SEQUENCE [LARGE SCALE GENOMIC DNA]</scope>
    <source>
        <strain evidence="7 8">Q31b</strain>
    </source>
</reference>
<dbReference type="OrthoDB" id="9806903at2"/>
<dbReference type="PANTHER" id="PTHR42960">
    <property type="entry name" value="YCF46 PROTEIN"/>
    <property type="match status" value="1"/>
</dbReference>
<dbReference type="InterPro" id="IPR003959">
    <property type="entry name" value="ATPase_AAA_core"/>
</dbReference>
<keyword evidence="7" id="KW-0378">Hydrolase</keyword>